<dbReference type="PROSITE" id="PS00107">
    <property type="entry name" value="PROTEIN_KINASE_ATP"/>
    <property type="match status" value="1"/>
</dbReference>
<dbReference type="GO" id="GO:0005737">
    <property type="term" value="C:cytoplasm"/>
    <property type="evidence" value="ECO:0007669"/>
    <property type="project" value="TreeGrafter"/>
</dbReference>
<accession>A0A2S5KIA1</accession>
<dbReference type="SMART" id="SM00369">
    <property type="entry name" value="LRR_TYP"/>
    <property type="match status" value="4"/>
</dbReference>
<evidence type="ECO:0000256" key="1">
    <source>
        <dbReference type="ARBA" id="ARBA00022614"/>
    </source>
</evidence>
<dbReference type="Pfam" id="PF13855">
    <property type="entry name" value="LRR_8"/>
    <property type="match status" value="1"/>
</dbReference>
<dbReference type="InterPro" id="IPR003591">
    <property type="entry name" value="Leu-rich_rpt_typical-subtyp"/>
</dbReference>
<protein>
    <submittedName>
        <fullName evidence="5">Protein kinase</fullName>
    </submittedName>
</protein>
<proteinExistence type="predicted"/>
<dbReference type="SMART" id="SM00364">
    <property type="entry name" value="LRR_BAC"/>
    <property type="match status" value="5"/>
</dbReference>
<keyword evidence="3" id="KW-0547">Nucleotide-binding</keyword>
<dbReference type="SUPFAM" id="SSF56112">
    <property type="entry name" value="Protein kinase-like (PK-like)"/>
    <property type="match status" value="1"/>
</dbReference>
<dbReference type="InterPro" id="IPR017441">
    <property type="entry name" value="Protein_kinase_ATP_BS"/>
</dbReference>
<dbReference type="Pfam" id="PF07714">
    <property type="entry name" value="PK_Tyr_Ser-Thr"/>
    <property type="match status" value="1"/>
</dbReference>
<dbReference type="Gene3D" id="3.80.10.10">
    <property type="entry name" value="Ribonuclease Inhibitor"/>
    <property type="match status" value="2"/>
</dbReference>
<dbReference type="Gene3D" id="3.30.200.20">
    <property type="entry name" value="Phosphorylase Kinase, domain 1"/>
    <property type="match status" value="1"/>
</dbReference>
<dbReference type="OrthoDB" id="8532199at2"/>
<evidence type="ECO:0000256" key="2">
    <source>
        <dbReference type="ARBA" id="ARBA00022737"/>
    </source>
</evidence>
<dbReference type="GO" id="GO:0004672">
    <property type="term" value="F:protein kinase activity"/>
    <property type="evidence" value="ECO:0007669"/>
    <property type="project" value="InterPro"/>
</dbReference>
<dbReference type="Gene3D" id="1.10.510.10">
    <property type="entry name" value="Transferase(Phosphotransferase) domain 1"/>
    <property type="match status" value="1"/>
</dbReference>
<feature type="binding site" evidence="3">
    <location>
        <position position="236"/>
    </location>
    <ligand>
        <name>ATP</name>
        <dbReference type="ChEBI" id="CHEBI:30616"/>
    </ligand>
</feature>
<name>A0A2S5KIA1_9PROT</name>
<dbReference type="InterPro" id="IPR000719">
    <property type="entry name" value="Prot_kinase_dom"/>
</dbReference>
<keyword evidence="2" id="KW-0677">Repeat</keyword>
<dbReference type="PANTHER" id="PTHR48051:SF46">
    <property type="entry name" value="LEUCINE RICH REPEAT-CONTAINING DOMAIN PROTEIN"/>
    <property type="match status" value="1"/>
</dbReference>
<dbReference type="GO" id="GO:0005524">
    <property type="term" value="F:ATP binding"/>
    <property type="evidence" value="ECO:0007669"/>
    <property type="project" value="UniProtKB-UniRule"/>
</dbReference>
<keyword evidence="1" id="KW-0433">Leucine-rich repeat</keyword>
<sequence>MHTLAQLQAGELHGVTRLQLAEGLTHFPTEIFSLADSLEILDLSNNALSELPDDLHRLHRLKVIFCSNNRFRQLPACLGQCAELEMIGFKSNRIETVPAEALPAQTRWLILTDNLIAALPERLGQLHRLQKLMLAGNCLTELPGSLSQCHQLQLLRISANRLTQFPDVVLDLPQLSWLAFSGNPFCAERQPHDAFPQVAADDLYHHEMLGQGASGVIRRASWRHNPHGCSEQVAIKVFKGDVTSDGYPLDELEACLAIGQHPNMVTPLARVTGELQEALVMELIPADYRNLGQPPSLASCTRDVFTAGQSFDIATISGFVEQMESVVAHLRQCGISHGDLYAHNVLVNPAGHLLFGDLGAASRYHHLADYQRQGIERMEQRALHCFIEDMLGLCVEQDRHTELYRQLAARLG</sequence>
<keyword evidence="5" id="KW-0808">Transferase</keyword>
<dbReference type="PANTHER" id="PTHR48051">
    <property type="match status" value="1"/>
</dbReference>
<dbReference type="Proteomes" id="UP000238196">
    <property type="component" value="Unassembled WGS sequence"/>
</dbReference>
<reference evidence="5 6" key="1">
    <citation type="submission" date="2018-02" db="EMBL/GenBank/DDBJ databases">
        <title>novel marine gammaproteobacteria from coastal saline agro ecosystem.</title>
        <authorList>
            <person name="Krishnan R."/>
            <person name="Ramesh Kumar N."/>
        </authorList>
    </citation>
    <scope>NUCLEOTIDE SEQUENCE [LARGE SCALE GENOMIC DNA]</scope>
    <source>
        <strain evidence="5 6">228</strain>
    </source>
</reference>
<dbReference type="AlphaFoldDB" id="A0A2S5KIA1"/>
<keyword evidence="5" id="KW-0418">Kinase</keyword>
<evidence type="ECO:0000313" key="5">
    <source>
        <dbReference type="EMBL" id="PPC74541.1"/>
    </source>
</evidence>
<comment type="caution">
    <text evidence="5">The sequence shown here is derived from an EMBL/GenBank/DDBJ whole genome shotgun (WGS) entry which is preliminary data.</text>
</comment>
<dbReference type="SMART" id="SM00220">
    <property type="entry name" value="S_TKc"/>
    <property type="match status" value="1"/>
</dbReference>
<dbReference type="InterPro" id="IPR011009">
    <property type="entry name" value="Kinase-like_dom_sf"/>
</dbReference>
<feature type="domain" description="Protein kinase" evidence="4">
    <location>
        <begin position="203"/>
        <end position="412"/>
    </location>
</feature>
<dbReference type="InterPro" id="IPR001611">
    <property type="entry name" value="Leu-rich_rpt"/>
</dbReference>
<keyword evidence="3" id="KW-0067">ATP-binding</keyword>
<dbReference type="InterPro" id="IPR001245">
    <property type="entry name" value="Ser-Thr/Tyr_kinase_cat_dom"/>
</dbReference>
<gene>
    <name evidence="5" type="ORF">C4K68_24775</name>
</gene>
<dbReference type="InterPro" id="IPR050216">
    <property type="entry name" value="LRR_domain-containing"/>
</dbReference>
<dbReference type="PROSITE" id="PS50011">
    <property type="entry name" value="PROTEIN_KINASE_DOM"/>
    <property type="match status" value="1"/>
</dbReference>
<dbReference type="PROSITE" id="PS51450">
    <property type="entry name" value="LRR"/>
    <property type="match status" value="2"/>
</dbReference>
<dbReference type="InterPro" id="IPR032675">
    <property type="entry name" value="LRR_dom_sf"/>
</dbReference>
<evidence type="ECO:0000313" key="6">
    <source>
        <dbReference type="Proteomes" id="UP000238196"/>
    </source>
</evidence>
<dbReference type="Pfam" id="PF00560">
    <property type="entry name" value="LRR_1"/>
    <property type="match status" value="1"/>
</dbReference>
<dbReference type="SUPFAM" id="SSF52058">
    <property type="entry name" value="L domain-like"/>
    <property type="match status" value="1"/>
</dbReference>
<organism evidence="5 6">
    <name type="scientific">Proteobacteria bacterium 228</name>
    <dbReference type="NCBI Taxonomy" id="2083153"/>
    <lineage>
        <taxon>Bacteria</taxon>
        <taxon>Pseudomonadati</taxon>
        <taxon>Pseudomonadota</taxon>
    </lineage>
</organism>
<evidence type="ECO:0000259" key="4">
    <source>
        <dbReference type="PROSITE" id="PS50011"/>
    </source>
</evidence>
<dbReference type="EMBL" id="PRLP01000143">
    <property type="protein sequence ID" value="PPC74541.1"/>
    <property type="molecule type" value="Genomic_DNA"/>
</dbReference>
<evidence type="ECO:0000256" key="3">
    <source>
        <dbReference type="PROSITE-ProRule" id="PRU10141"/>
    </source>
</evidence>